<dbReference type="InterPro" id="IPR038731">
    <property type="entry name" value="RgtA/B/C-like"/>
</dbReference>
<dbReference type="GO" id="GO:0016763">
    <property type="term" value="F:pentosyltransferase activity"/>
    <property type="evidence" value="ECO:0007669"/>
    <property type="project" value="TreeGrafter"/>
</dbReference>
<evidence type="ECO:0000256" key="4">
    <source>
        <dbReference type="ARBA" id="ARBA00022679"/>
    </source>
</evidence>
<accession>A0A7W6GAL1</accession>
<dbReference type="Proteomes" id="UP000582090">
    <property type="component" value="Unassembled WGS sequence"/>
</dbReference>
<feature type="transmembrane region" description="Helical" evidence="8">
    <location>
        <begin position="316"/>
        <end position="333"/>
    </location>
</feature>
<comment type="subcellular location">
    <subcellularLocation>
        <location evidence="1">Cell membrane</location>
        <topology evidence="1">Multi-pass membrane protein</topology>
    </subcellularLocation>
</comment>
<dbReference type="EMBL" id="JACIDW010000003">
    <property type="protein sequence ID" value="MBB3964092.1"/>
    <property type="molecule type" value="Genomic_DNA"/>
</dbReference>
<feature type="transmembrane region" description="Helical" evidence="8">
    <location>
        <begin position="277"/>
        <end position="295"/>
    </location>
</feature>
<evidence type="ECO:0000256" key="3">
    <source>
        <dbReference type="ARBA" id="ARBA00022676"/>
    </source>
</evidence>
<evidence type="ECO:0000256" key="7">
    <source>
        <dbReference type="ARBA" id="ARBA00023136"/>
    </source>
</evidence>
<evidence type="ECO:0000313" key="10">
    <source>
        <dbReference type="EMBL" id="MBB3964092.1"/>
    </source>
</evidence>
<dbReference type="PANTHER" id="PTHR33908:SF3">
    <property type="entry name" value="UNDECAPRENYL PHOSPHATE-ALPHA-4-AMINO-4-DEOXY-L-ARABINOSE ARABINOSYL TRANSFERASE"/>
    <property type="match status" value="1"/>
</dbReference>
<keyword evidence="2" id="KW-1003">Cell membrane</keyword>
<gene>
    <name evidence="10" type="ORF">GGQ67_001731</name>
</gene>
<dbReference type="GO" id="GO:0005886">
    <property type="term" value="C:plasma membrane"/>
    <property type="evidence" value="ECO:0007669"/>
    <property type="project" value="UniProtKB-SubCell"/>
</dbReference>
<feature type="transmembrane region" description="Helical" evidence="8">
    <location>
        <begin position="150"/>
        <end position="168"/>
    </location>
</feature>
<keyword evidence="6 8" id="KW-1133">Transmembrane helix</keyword>
<keyword evidence="11" id="KW-1185">Reference proteome</keyword>
<evidence type="ECO:0000256" key="8">
    <source>
        <dbReference type="SAM" id="Phobius"/>
    </source>
</evidence>
<comment type="caution">
    <text evidence="10">The sequence shown here is derived from an EMBL/GenBank/DDBJ whole genome shotgun (WGS) entry which is preliminary data.</text>
</comment>
<feature type="transmembrane region" description="Helical" evidence="8">
    <location>
        <begin position="345"/>
        <end position="365"/>
    </location>
</feature>
<evidence type="ECO:0000259" key="9">
    <source>
        <dbReference type="Pfam" id="PF13231"/>
    </source>
</evidence>
<dbReference type="PANTHER" id="PTHR33908">
    <property type="entry name" value="MANNOSYLTRANSFERASE YKCB-RELATED"/>
    <property type="match status" value="1"/>
</dbReference>
<feature type="transmembrane region" description="Helical" evidence="8">
    <location>
        <begin position="12"/>
        <end position="29"/>
    </location>
</feature>
<dbReference type="AlphaFoldDB" id="A0A7W6GAL1"/>
<keyword evidence="3" id="KW-0328">Glycosyltransferase</keyword>
<evidence type="ECO:0000256" key="5">
    <source>
        <dbReference type="ARBA" id="ARBA00022692"/>
    </source>
</evidence>
<dbReference type="RefSeq" id="WP_183899729.1">
    <property type="nucleotide sequence ID" value="NZ_JACIDW010000003.1"/>
</dbReference>
<dbReference type="InterPro" id="IPR050297">
    <property type="entry name" value="LipidA_mod_glycosyltrf_83"/>
</dbReference>
<feature type="transmembrane region" description="Helical" evidence="8">
    <location>
        <begin position="123"/>
        <end position="143"/>
    </location>
</feature>
<evidence type="ECO:0000256" key="1">
    <source>
        <dbReference type="ARBA" id="ARBA00004651"/>
    </source>
</evidence>
<dbReference type="GO" id="GO:0009103">
    <property type="term" value="P:lipopolysaccharide biosynthetic process"/>
    <property type="evidence" value="ECO:0007669"/>
    <property type="project" value="UniProtKB-ARBA"/>
</dbReference>
<dbReference type="Pfam" id="PF13231">
    <property type="entry name" value="PMT_2"/>
    <property type="match status" value="1"/>
</dbReference>
<feature type="transmembrane region" description="Helical" evidence="8">
    <location>
        <begin position="94"/>
        <end position="111"/>
    </location>
</feature>
<proteinExistence type="predicted"/>
<keyword evidence="4 10" id="KW-0808">Transferase</keyword>
<feature type="domain" description="Glycosyltransferase RgtA/B/C/D-like" evidence="9">
    <location>
        <begin position="70"/>
        <end position="236"/>
    </location>
</feature>
<reference evidence="10 11" key="1">
    <citation type="submission" date="2020-08" db="EMBL/GenBank/DDBJ databases">
        <title>Genomic Encyclopedia of Type Strains, Phase IV (KMG-IV): sequencing the most valuable type-strain genomes for metagenomic binning, comparative biology and taxonomic classification.</title>
        <authorList>
            <person name="Goeker M."/>
        </authorList>
    </citation>
    <scope>NUCLEOTIDE SEQUENCE [LARGE SCALE GENOMIC DNA]</scope>
    <source>
        <strain evidence="10 11">DSM 26575</strain>
    </source>
</reference>
<organism evidence="10 11">
    <name type="scientific">Rhizobium metallidurans</name>
    <dbReference type="NCBI Taxonomy" id="1265931"/>
    <lineage>
        <taxon>Bacteria</taxon>
        <taxon>Pseudomonadati</taxon>
        <taxon>Pseudomonadota</taxon>
        <taxon>Alphaproteobacteria</taxon>
        <taxon>Hyphomicrobiales</taxon>
        <taxon>Rhizobiaceae</taxon>
        <taxon>Rhizobium/Agrobacterium group</taxon>
        <taxon>Rhizobium</taxon>
    </lineage>
</organism>
<keyword evidence="7 8" id="KW-0472">Membrane</keyword>
<name>A0A7W6GAL1_9HYPH</name>
<evidence type="ECO:0000256" key="2">
    <source>
        <dbReference type="ARBA" id="ARBA00022475"/>
    </source>
</evidence>
<protein>
    <submittedName>
        <fullName evidence="10">4-amino-4-deoxy-L-arabinose transferase-like glycosyltransferase</fullName>
    </submittedName>
</protein>
<evidence type="ECO:0000313" key="11">
    <source>
        <dbReference type="Proteomes" id="UP000582090"/>
    </source>
</evidence>
<evidence type="ECO:0000256" key="6">
    <source>
        <dbReference type="ARBA" id="ARBA00022989"/>
    </source>
</evidence>
<keyword evidence="5 8" id="KW-0812">Transmembrane</keyword>
<feature type="transmembrane region" description="Helical" evidence="8">
    <location>
        <begin position="377"/>
        <end position="396"/>
    </location>
</feature>
<feature type="transmembrane region" description="Helical" evidence="8">
    <location>
        <begin position="217"/>
        <end position="240"/>
    </location>
</feature>
<dbReference type="GO" id="GO:0010041">
    <property type="term" value="P:response to iron(III) ion"/>
    <property type="evidence" value="ECO:0007669"/>
    <property type="project" value="TreeGrafter"/>
</dbReference>
<sequence length="488" mass="53130">MQSKTADAVKPLWIVLSIIICVLVLRQLVHQSMFFDGAIYASIARNLAGGAGSPWRLQFSETLFSIFAEHPPLMMWLEAIAFRLFGDTIAVEKCFSLMTLVASGFILLKIWRRLHVNDQDIRAAGPLALIMALVAGRVSWGFTNGMLENLLIVFTSLAIYCVVIAYGGTGAKSVALRSVLMVAAGILVALALMTKGLVGLFPLATPGIWWLAFRRQTLVSVIFDTLVMTATVAAFFAALWQLDDARDAIQRYLSIQLVPSLTGQRGSGGGNWNAVRAFVRVNAYPAILTLIVLLCDRRWGSRPELPRDIKQARRQTAVFLVLVGFSASLPLLVSPRVASFYFNPSLAYFSSAFAIASAPAVIRSLTALNETSSRRLLLGLIAALALSIILVGFNIGRPGADAETIANATRISDRVCPTTEGCERVVTVCGAAAEDWALYGYLQRRYKISLATADVAKGKYMVADDSCSVDASYRDTGLNLSKYRLLQR</sequence>
<feature type="transmembrane region" description="Helical" evidence="8">
    <location>
        <begin position="180"/>
        <end position="205"/>
    </location>
</feature>